<evidence type="ECO:0000313" key="1">
    <source>
        <dbReference type="EMBL" id="NSL85615.1"/>
    </source>
</evidence>
<dbReference type="Gene3D" id="3.40.50.720">
    <property type="entry name" value="NAD(P)-binding Rossmann-like Domain"/>
    <property type="match status" value="1"/>
</dbReference>
<comment type="caution">
    <text evidence="1">The sequence shown here is derived from an EMBL/GenBank/DDBJ whole genome shotgun (WGS) entry which is preliminary data.</text>
</comment>
<dbReference type="PANTHER" id="PTHR48079">
    <property type="entry name" value="PROTEIN YEEZ"/>
    <property type="match status" value="1"/>
</dbReference>
<dbReference type="InterPro" id="IPR036291">
    <property type="entry name" value="NAD(P)-bd_dom_sf"/>
</dbReference>
<dbReference type="SUPFAM" id="SSF51735">
    <property type="entry name" value="NAD(P)-binding Rossmann-fold domains"/>
    <property type="match status" value="1"/>
</dbReference>
<dbReference type="AlphaFoldDB" id="A0A433WEK2"/>
<reference evidence="1" key="1">
    <citation type="submission" date="2020-05" db="EMBL/GenBank/DDBJ databases">
        <title>Chitinophaga laudate sp. nov., isolated from a tropical peat swamp.</title>
        <authorList>
            <person name="Goh C.B.S."/>
            <person name="Lee M.S."/>
            <person name="Parimannan S."/>
            <person name="Pasbakhsh P."/>
            <person name="Yule C.M."/>
            <person name="Rajandas H."/>
            <person name="Loke S."/>
            <person name="Croft L."/>
            <person name="Tan J.B.L."/>
        </authorList>
    </citation>
    <scope>NUCLEOTIDE SEQUENCE</scope>
    <source>
        <strain evidence="1">Mgbs1</strain>
    </source>
</reference>
<protein>
    <submittedName>
        <fullName evidence="1">NAD-dependent epimerase/dehydratase family protein</fullName>
    </submittedName>
</protein>
<organism evidence="1 2">
    <name type="scientific">Chitinophaga solisilvae</name>
    <dbReference type="NCBI Taxonomy" id="1233460"/>
    <lineage>
        <taxon>Bacteria</taxon>
        <taxon>Pseudomonadati</taxon>
        <taxon>Bacteroidota</taxon>
        <taxon>Chitinophagia</taxon>
        <taxon>Chitinophagales</taxon>
        <taxon>Chitinophagaceae</taxon>
        <taxon>Chitinophaga</taxon>
    </lineage>
</organism>
<dbReference type="EMBL" id="RIAR02000001">
    <property type="protein sequence ID" value="NSL85615.1"/>
    <property type="molecule type" value="Genomic_DNA"/>
</dbReference>
<dbReference type="Proteomes" id="UP000281028">
    <property type="component" value="Unassembled WGS sequence"/>
</dbReference>
<dbReference type="PANTHER" id="PTHR48079:SF6">
    <property type="entry name" value="NAD(P)-BINDING DOMAIN-CONTAINING PROTEIN-RELATED"/>
    <property type="match status" value="1"/>
</dbReference>
<keyword evidence="2" id="KW-1185">Reference proteome</keyword>
<dbReference type="InterPro" id="IPR001509">
    <property type="entry name" value="Epimerase_deHydtase"/>
</dbReference>
<dbReference type="GO" id="GO:0005737">
    <property type="term" value="C:cytoplasm"/>
    <property type="evidence" value="ECO:0007669"/>
    <property type="project" value="TreeGrafter"/>
</dbReference>
<name>A0A433WEK2_9BACT</name>
<accession>A0A433WEK2</accession>
<evidence type="ECO:0000313" key="2">
    <source>
        <dbReference type="Proteomes" id="UP000281028"/>
    </source>
</evidence>
<dbReference type="GO" id="GO:0004029">
    <property type="term" value="F:aldehyde dehydrogenase (NAD+) activity"/>
    <property type="evidence" value="ECO:0007669"/>
    <property type="project" value="TreeGrafter"/>
</dbReference>
<dbReference type="OrthoDB" id="9803111at2"/>
<proteinExistence type="predicted"/>
<dbReference type="InterPro" id="IPR051783">
    <property type="entry name" value="NAD(P)-dependent_oxidoreduct"/>
</dbReference>
<dbReference type="Pfam" id="PF01370">
    <property type="entry name" value="Epimerase"/>
    <property type="match status" value="1"/>
</dbReference>
<sequence>MTIAITGSTGFLGAVLIPMLLEQGHQLRLLTRKKTEAVPGVVFVYGELLDTLVLDELVKGADVTIHMAAMISVSDRPEKELFHVNTESTRLLIAASRAAGVKRFIFVSSITAYCQAPYDEVLDELRGPSDNLPFGYDHSKAVAQEMALQNNQDGLEVLVLAPTAVAGPYDHRPSLIGKAVLNMYRGKIPALFPGGVDFVDVRDVSDAIVQALTKGTPGEAYILSGEWLTLSALAAHIGNIRGKRISLPVLPVWLIMGALPFVNVWAGLTGGAPYYTRQSVYNLIRSNRKISNNKARTALQFRPRPVSVTLADTIQWFKQTGKLS</sequence>
<gene>
    <name evidence="1" type="ORF">ECE50_002150</name>
</gene>